<dbReference type="InterPro" id="IPR016071">
    <property type="entry name" value="Staphylococal_nuclease_OB-fold"/>
</dbReference>
<gene>
    <name evidence="2" type="ORF">PN492_13555</name>
</gene>
<name>A0ABT5A6J6_9CYAN</name>
<sequence>MKAIKVNVLKIHDGDSLTVNYQDKIIKARMRFIDAPELKKPWENSDDARILDHWRWGINAKLFLTSLIPKDNFLYCYKYQEDDYERSLCDLYISDVISQENNVQLLMCAAGMSAYFLPFQYYDFTSNRELDLFLEIIRQCAIAKNRGVGFWRDNIILPYQIKNQRF</sequence>
<dbReference type="PROSITE" id="PS50830">
    <property type="entry name" value="TNASE_3"/>
    <property type="match status" value="1"/>
</dbReference>
<dbReference type="RefSeq" id="WP_271805736.1">
    <property type="nucleotide sequence ID" value="NZ_JAQMTU010000078.1"/>
</dbReference>
<dbReference type="SUPFAM" id="SSF50199">
    <property type="entry name" value="Staphylococcal nuclease"/>
    <property type="match status" value="1"/>
</dbReference>
<organism evidence="2 3">
    <name type="scientific">Dolichospermum circinale CS-537/01</name>
    <dbReference type="NCBI Taxonomy" id="3021739"/>
    <lineage>
        <taxon>Bacteria</taxon>
        <taxon>Bacillati</taxon>
        <taxon>Cyanobacteriota</taxon>
        <taxon>Cyanophyceae</taxon>
        <taxon>Nostocales</taxon>
        <taxon>Aphanizomenonaceae</taxon>
        <taxon>Dolichospermum</taxon>
        <taxon>Dolichospermum circinale</taxon>
    </lineage>
</organism>
<proteinExistence type="predicted"/>
<dbReference type="InterPro" id="IPR035437">
    <property type="entry name" value="SNase_OB-fold_sf"/>
</dbReference>
<dbReference type="EMBL" id="JAQMTU010000078">
    <property type="protein sequence ID" value="MDB9487561.1"/>
    <property type="molecule type" value="Genomic_DNA"/>
</dbReference>
<evidence type="ECO:0000259" key="1">
    <source>
        <dbReference type="PROSITE" id="PS50830"/>
    </source>
</evidence>
<feature type="domain" description="TNase-like" evidence="1">
    <location>
        <begin position="2"/>
        <end position="153"/>
    </location>
</feature>
<accession>A0ABT5A6J6</accession>
<evidence type="ECO:0000313" key="2">
    <source>
        <dbReference type="EMBL" id="MDB9487561.1"/>
    </source>
</evidence>
<protein>
    <submittedName>
        <fullName evidence="2">Thermonuclease family protein</fullName>
    </submittedName>
</protein>
<keyword evidence="3" id="KW-1185">Reference proteome</keyword>
<comment type="caution">
    <text evidence="2">The sequence shown here is derived from an EMBL/GenBank/DDBJ whole genome shotgun (WGS) entry which is preliminary data.</text>
</comment>
<dbReference type="Proteomes" id="UP001212123">
    <property type="component" value="Unassembled WGS sequence"/>
</dbReference>
<evidence type="ECO:0000313" key="3">
    <source>
        <dbReference type="Proteomes" id="UP001212123"/>
    </source>
</evidence>
<dbReference type="Gene3D" id="2.40.50.90">
    <property type="match status" value="1"/>
</dbReference>
<dbReference type="Pfam" id="PF00565">
    <property type="entry name" value="SNase"/>
    <property type="match status" value="1"/>
</dbReference>
<dbReference type="SMART" id="SM00318">
    <property type="entry name" value="SNc"/>
    <property type="match status" value="1"/>
</dbReference>
<reference evidence="2 3" key="1">
    <citation type="submission" date="2023-01" db="EMBL/GenBank/DDBJ databases">
        <title>Genomes from the Australian National Cyanobacteria Reference Collection.</title>
        <authorList>
            <person name="Willis A."/>
            <person name="Lee E.M.F."/>
        </authorList>
    </citation>
    <scope>NUCLEOTIDE SEQUENCE [LARGE SCALE GENOMIC DNA]</scope>
    <source>
        <strain evidence="2 3">CS-537/01</strain>
    </source>
</reference>